<dbReference type="SUPFAM" id="SSF51735">
    <property type="entry name" value="NAD(P)-binding Rossmann-fold domains"/>
    <property type="match status" value="1"/>
</dbReference>
<name>A0A1R3R8D6_ASPC5</name>
<dbReference type="VEuPathDB" id="FungiDB:ASPCADRAFT_211908"/>
<proteinExistence type="predicted"/>
<dbReference type="InterPro" id="IPR036291">
    <property type="entry name" value="NAD(P)-bd_dom_sf"/>
</dbReference>
<keyword evidence="2" id="KW-1185">Reference proteome</keyword>
<gene>
    <name evidence="1" type="ORF">ASPCADRAFT_211908</name>
</gene>
<protein>
    <recommendedName>
        <fullName evidence="3">NAD(P)-binding domain-containing protein</fullName>
    </recommendedName>
</protein>
<accession>A0A1R3R8D6</accession>
<dbReference type="Gene3D" id="3.40.50.720">
    <property type="entry name" value="NAD(P)-binding Rossmann-like Domain"/>
    <property type="match status" value="1"/>
</dbReference>
<dbReference type="EMBL" id="KV907515">
    <property type="protein sequence ID" value="OOF90738.1"/>
    <property type="molecule type" value="Genomic_DNA"/>
</dbReference>
<evidence type="ECO:0000313" key="2">
    <source>
        <dbReference type="Proteomes" id="UP000188318"/>
    </source>
</evidence>
<dbReference type="AlphaFoldDB" id="A0A1R3R8D6"/>
<dbReference type="PANTHER" id="PTHR14097:SF8">
    <property type="entry name" value="NAD(P)-BINDING DOMAIN-CONTAINING PROTEIN"/>
    <property type="match status" value="1"/>
</dbReference>
<reference evidence="2" key="1">
    <citation type="journal article" date="2017" name="Genome Biol.">
        <title>Comparative genomics reveals high biological diversity and specific adaptations in the industrially and medically important fungal genus Aspergillus.</title>
        <authorList>
            <person name="de Vries R.P."/>
            <person name="Riley R."/>
            <person name="Wiebenga A."/>
            <person name="Aguilar-Osorio G."/>
            <person name="Amillis S."/>
            <person name="Uchima C.A."/>
            <person name="Anderluh G."/>
            <person name="Asadollahi M."/>
            <person name="Askin M."/>
            <person name="Barry K."/>
            <person name="Battaglia E."/>
            <person name="Bayram O."/>
            <person name="Benocci T."/>
            <person name="Braus-Stromeyer S.A."/>
            <person name="Caldana C."/>
            <person name="Canovas D."/>
            <person name="Cerqueira G.C."/>
            <person name="Chen F."/>
            <person name="Chen W."/>
            <person name="Choi C."/>
            <person name="Clum A."/>
            <person name="Dos Santos R.A."/>
            <person name="Damasio A.R."/>
            <person name="Diallinas G."/>
            <person name="Emri T."/>
            <person name="Fekete E."/>
            <person name="Flipphi M."/>
            <person name="Freyberg S."/>
            <person name="Gallo A."/>
            <person name="Gournas C."/>
            <person name="Habgood R."/>
            <person name="Hainaut M."/>
            <person name="Harispe M.L."/>
            <person name="Henrissat B."/>
            <person name="Hilden K.S."/>
            <person name="Hope R."/>
            <person name="Hossain A."/>
            <person name="Karabika E."/>
            <person name="Karaffa L."/>
            <person name="Karanyi Z."/>
            <person name="Krasevec N."/>
            <person name="Kuo A."/>
            <person name="Kusch H."/>
            <person name="LaButti K."/>
            <person name="Lagendijk E.L."/>
            <person name="Lapidus A."/>
            <person name="Levasseur A."/>
            <person name="Lindquist E."/>
            <person name="Lipzen A."/>
            <person name="Logrieco A.F."/>
            <person name="MacCabe A."/>
            <person name="Maekelae M.R."/>
            <person name="Malavazi I."/>
            <person name="Melin P."/>
            <person name="Meyer V."/>
            <person name="Mielnichuk N."/>
            <person name="Miskei M."/>
            <person name="Molnar A.P."/>
            <person name="Mule G."/>
            <person name="Ngan C.Y."/>
            <person name="Orejas M."/>
            <person name="Orosz E."/>
            <person name="Ouedraogo J.P."/>
            <person name="Overkamp K.M."/>
            <person name="Park H.-S."/>
            <person name="Perrone G."/>
            <person name="Piumi F."/>
            <person name="Punt P.J."/>
            <person name="Ram A.F."/>
            <person name="Ramon A."/>
            <person name="Rauscher S."/>
            <person name="Record E."/>
            <person name="Riano-Pachon D.M."/>
            <person name="Robert V."/>
            <person name="Roehrig J."/>
            <person name="Ruller R."/>
            <person name="Salamov A."/>
            <person name="Salih N.S."/>
            <person name="Samson R.A."/>
            <person name="Sandor E."/>
            <person name="Sanguinetti M."/>
            <person name="Schuetze T."/>
            <person name="Sepcic K."/>
            <person name="Shelest E."/>
            <person name="Sherlock G."/>
            <person name="Sophianopoulou V."/>
            <person name="Squina F.M."/>
            <person name="Sun H."/>
            <person name="Susca A."/>
            <person name="Todd R.B."/>
            <person name="Tsang A."/>
            <person name="Unkles S.E."/>
            <person name="van de Wiele N."/>
            <person name="van Rossen-Uffink D."/>
            <person name="Oliveira J.V."/>
            <person name="Vesth T.C."/>
            <person name="Visser J."/>
            <person name="Yu J.-H."/>
            <person name="Zhou M."/>
            <person name="Andersen M.R."/>
            <person name="Archer D.B."/>
            <person name="Baker S.E."/>
            <person name="Benoit I."/>
            <person name="Brakhage A.A."/>
            <person name="Braus G.H."/>
            <person name="Fischer R."/>
            <person name="Frisvad J.C."/>
            <person name="Goldman G.H."/>
            <person name="Houbraken J."/>
            <person name="Oakley B."/>
            <person name="Pocsi I."/>
            <person name="Scazzocchio C."/>
            <person name="Seiboth B."/>
            <person name="vanKuyk P.A."/>
            <person name="Wortman J."/>
            <person name="Dyer P.S."/>
            <person name="Grigoriev I.V."/>
        </authorList>
    </citation>
    <scope>NUCLEOTIDE SEQUENCE [LARGE SCALE GENOMIC DNA]</scope>
    <source>
        <strain evidence="2">ITEM 5010</strain>
    </source>
</reference>
<dbReference type="Proteomes" id="UP000188318">
    <property type="component" value="Unassembled WGS sequence"/>
</dbReference>
<dbReference type="OMA" id="AMGKYDK"/>
<sequence length="249" mass="26845">MSLILTGATGLVGSGALNHLLSLPAAQLSRLYILSRRPVPMADNHPNVTVIDHQDFTHYSPELLAQLKGATGCIWALGISQTEVTKEEYVKITVDYPLAAAKAFSTLSPSFNFVYVSGEGATQSPGMFTPFFGGVKGKCEQALIQLAQESPSLKPYSVRPAMVDPTFDPPVQQPFLQRPDQKTLPKRLLRGILGPVIRGAYPQAVSPTQDLGRFLTDLARGDGQPLSGEGVTGDGWIISNQAFRRQLGL</sequence>
<evidence type="ECO:0008006" key="3">
    <source>
        <dbReference type="Google" id="ProtNLM"/>
    </source>
</evidence>
<dbReference type="PANTHER" id="PTHR14097">
    <property type="entry name" value="OXIDOREDUCTASE HTATIP2"/>
    <property type="match status" value="1"/>
</dbReference>
<evidence type="ECO:0000313" key="1">
    <source>
        <dbReference type="EMBL" id="OOF90738.1"/>
    </source>
</evidence>
<dbReference type="OrthoDB" id="9975943at2759"/>
<organism evidence="1 2">
    <name type="scientific">Aspergillus carbonarius (strain ITEM 5010)</name>
    <dbReference type="NCBI Taxonomy" id="602072"/>
    <lineage>
        <taxon>Eukaryota</taxon>
        <taxon>Fungi</taxon>
        <taxon>Dikarya</taxon>
        <taxon>Ascomycota</taxon>
        <taxon>Pezizomycotina</taxon>
        <taxon>Eurotiomycetes</taxon>
        <taxon>Eurotiomycetidae</taxon>
        <taxon>Eurotiales</taxon>
        <taxon>Aspergillaceae</taxon>
        <taxon>Aspergillus</taxon>
        <taxon>Aspergillus subgen. Circumdati</taxon>
    </lineage>
</organism>